<accession>A0A251UY80</accession>
<evidence type="ECO:0000313" key="1">
    <source>
        <dbReference type="EMBL" id="OTG27702.1"/>
    </source>
</evidence>
<sequence length="88" mass="10075">MFVGDMEGVHSYVEGICERDGLVGVVEDDMEGVHSSQFLGKNGEEWPNVGSLRRLGSLLGRRRWIGCRLWLGSRKETFRFSQRLCSLW</sequence>
<gene>
    <name evidence="1" type="ORF">HannXRQ_Chr04g0102891</name>
</gene>
<dbReference type="AlphaFoldDB" id="A0A251UY80"/>
<dbReference type="InParanoid" id="A0A251UY80"/>
<name>A0A251UY80_HELAN</name>
<keyword evidence="2" id="KW-1185">Reference proteome</keyword>
<protein>
    <submittedName>
        <fullName evidence="1">Uncharacterized protein</fullName>
    </submittedName>
</protein>
<reference evidence="2" key="1">
    <citation type="journal article" date="2017" name="Nature">
        <title>The sunflower genome provides insights into oil metabolism, flowering and Asterid evolution.</title>
        <authorList>
            <person name="Badouin H."/>
            <person name="Gouzy J."/>
            <person name="Grassa C.J."/>
            <person name="Murat F."/>
            <person name="Staton S.E."/>
            <person name="Cottret L."/>
            <person name="Lelandais-Briere C."/>
            <person name="Owens G.L."/>
            <person name="Carrere S."/>
            <person name="Mayjonade B."/>
            <person name="Legrand L."/>
            <person name="Gill N."/>
            <person name="Kane N.C."/>
            <person name="Bowers J.E."/>
            <person name="Hubner S."/>
            <person name="Bellec A."/>
            <person name="Berard A."/>
            <person name="Berges H."/>
            <person name="Blanchet N."/>
            <person name="Boniface M.C."/>
            <person name="Brunel D."/>
            <person name="Catrice O."/>
            <person name="Chaidir N."/>
            <person name="Claudel C."/>
            <person name="Donnadieu C."/>
            <person name="Faraut T."/>
            <person name="Fievet G."/>
            <person name="Helmstetter N."/>
            <person name="King M."/>
            <person name="Knapp S.J."/>
            <person name="Lai Z."/>
            <person name="Le Paslier M.C."/>
            <person name="Lippi Y."/>
            <person name="Lorenzon L."/>
            <person name="Mandel J.R."/>
            <person name="Marage G."/>
            <person name="Marchand G."/>
            <person name="Marquand E."/>
            <person name="Bret-Mestries E."/>
            <person name="Morien E."/>
            <person name="Nambeesan S."/>
            <person name="Nguyen T."/>
            <person name="Pegot-Espagnet P."/>
            <person name="Pouilly N."/>
            <person name="Raftis F."/>
            <person name="Sallet E."/>
            <person name="Schiex T."/>
            <person name="Thomas J."/>
            <person name="Vandecasteele C."/>
            <person name="Vares D."/>
            <person name="Vear F."/>
            <person name="Vautrin S."/>
            <person name="Crespi M."/>
            <person name="Mangin B."/>
            <person name="Burke J.M."/>
            <person name="Salse J."/>
            <person name="Munos S."/>
            <person name="Vincourt P."/>
            <person name="Rieseberg L.H."/>
            <person name="Langlade N.B."/>
        </authorList>
    </citation>
    <scope>NUCLEOTIDE SEQUENCE [LARGE SCALE GENOMIC DNA]</scope>
    <source>
        <strain evidence="2">cv. SF193</strain>
    </source>
</reference>
<dbReference type="EMBL" id="CM007893">
    <property type="protein sequence ID" value="OTG27702.1"/>
    <property type="molecule type" value="Genomic_DNA"/>
</dbReference>
<organism evidence="1 2">
    <name type="scientific">Helianthus annuus</name>
    <name type="common">Common sunflower</name>
    <dbReference type="NCBI Taxonomy" id="4232"/>
    <lineage>
        <taxon>Eukaryota</taxon>
        <taxon>Viridiplantae</taxon>
        <taxon>Streptophyta</taxon>
        <taxon>Embryophyta</taxon>
        <taxon>Tracheophyta</taxon>
        <taxon>Spermatophyta</taxon>
        <taxon>Magnoliopsida</taxon>
        <taxon>eudicotyledons</taxon>
        <taxon>Gunneridae</taxon>
        <taxon>Pentapetalae</taxon>
        <taxon>asterids</taxon>
        <taxon>campanulids</taxon>
        <taxon>Asterales</taxon>
        <taxon>Asteraceae</taxon>
        <taxon>Asteroideae</taxon>
        <taxon>Heliantheae alliance</taxon>
        <taxon>Heliantheae</taxon>
        <taxon>Helianthus</taxon>
    </lineage>
</organism>
<proteinExistence type="predicted"/>
<dbReference type="Proteomes" id="UP000215914">
    <property type="component" value="Chromosome 4"/>
</dbReference>
<evidence type="ECO:0000313" key="2">
    <source>
        <dbReference type="Proteomes" id="UP000215914"/>
    </source>
</evidence>